<evidence type="ECO:0000313" key="1">
    <source>
        <dbReference type="EMBL" id="MFO3668063.1"/>
    </source>
</evidence>
<accession>A0ABW9MGE5</accession>
<gene>
    <name evidence="1" type="ORF">ACCQ42_09885</name>
</gene>
<reference evidence="1 2" key="1">
    <citation type="journal article" date="2025" name="Anaerobe">
        <title>Description of Anaerococcus kampingiae sp. nov., Anaerococcus groningensis sp. nov., Anaerococcus martiniensis sp. nov., and Anaerococcus cruorum sp. nov., isolated from human clinical specimens.</title>
        <authorList>
            <person name="Boiten K.E."/>
            <person name="Meijer J."/>
            <person name="van Wezel E.M."/>
            <person name="Veloo A.C.M."/>
        </authorList>
    </citation>
    <scope>NUCLEOTIDE SEQUENCE [LARGE SCALE GENOMIC DNA]</scope>
    <source>
        <strain evidence="1 2">ENR0874</strain>
    </source>
</reference>
<keyword evidence="2" id="KW-1185">Reference proteome</keyword>
<organism evidence="1 2">
    <name type="scientific">Anaerococcus kampingae</name>
    <dbReference type="NCBI Taxonomy" id="3115614"/>
    <lineage>
        <taxon>Bacteria</taxon>
        <taxon>Bacillati</taxon>
        <taxon>Bacillota</taxon>
        <taxon>Tissierellia</taxon>
        <taxon>Tissierellales</taxon>
        <taxon>Peptoniphilaceae</taxon>
        <taxon>Anaerococcus</taxon>
    </lineage>
</organism>
<dbReference type="Proteomes" id="UP001637994">
    <property type="component" value="Unassembled WGS sequence"/>
</dbReference>
<protein>
    <recommendedName>
        <fullName evidence="3">Lipoprotein</fullName>
    </recommendedName>
</protein>
<dbReference type="EMBL" id="JBGMEF010000048">
    <property type="protein sequence ID" value="MFO3668063.1"/>
    <property type="molecule type" value="Genomic_DNA"/>
</dbReference>
<sequence>MKKFLLIWALALAITGCNKEANLEEGAKISQTKTDVDALEYVGEEKKLDFAYNTYSLKGLDTEKLEMNLFAIKDGEVSNFVDGPLSDAKENSLLGIGFNENSYIDLWIEGDKVTYNTSYKSDSAMDKDYFNKTYWLDQADIKDKESNIVFVGMSKDDKDIDIKNITKEDLKKMTEEDKELKILAFELILDKR</sequence>
<evidence type="ECO:0000313" key="2">
    <source>
        <dbReference type="Proteomes" id="UP001637994"/>
    </source>
</evidence>
<name>A0ABW9MGE5_9FIRM</name>
<dbReference type="RefSeq" id="WP_106460683.1">
    <property type="nucleotide sequence ID" value="NZ_JBGMEF010000048.1"/>
</dbReference>
<proteinExistence type="predicted"/>
<comment type="caution">
    <text evidence="1">The sequence shown here is derived from an EMBL/GenBank/DDBJ whole genome shotgun (WGS) entry which is preliminary data.</text>
</comment>
<evidence type="ECO:0008006" key="3">
    <source>
        <dbReference type="Google" id="ProtNLM"/>
    </source>
</evidence>
<dbReference type="PROSITE" id="PS51257">
    <property type="entry name" value="PROKAR_LIPOPROTEIN"/>
    <property type="match status" value="1"/>
</dbReference>